<proteinExistence type="predicted"/>
<dbReference type="AlphaFoldDB" id="A0A9D4U760"/>
<reference evidence="1" key="1">
    <citation type="submission" date="2021-01" db="EMBL/GenBank/DDBJ databases">
        <title>Adiantum capillus-veneris genome.</title>
        <authorList>
            <person name="Fang Y."/>
            <person name="Liao Q."/>
        </authorList>
    </citation>
    <scope>NUCLEOTIDE SEQUENCE</scope>
    <source>
        <strain evidence="1">H3</strain>
        <tissue evidence="1">Leaf</tissue>
    </source>
</reference>
<keyword evidence="2" id="KW-1185">Reference proteome</keyword>
<accession>A0A9D4U760</accession>
<evidence type="ECO:0000313" key="1">
    <source>
        <dbReference type="EMBL" id="KAI5062600.1"/>
    </source>
</evidence>
<feature type="non-terminal residue" evidence="1">
    <location>
        <position position="107"/>
    </location>
</feature>
<dbReference type="Proteomes" id="UP000886520">
    <property type="component" value="Chromosome 22"/>
</dbReference>
<organism evidence="1 2">
    <name type="scientific">Adiantum capillus-veneris</name>
    <name type="common">Maidenhair fern</name>
    <dbReference type="NCBI Taxonomy" id="13818"/>
    <lineage>
        <taxon>Eukaryota</taxon>
        <taxon>Viridiplantae</taxon>
        <taxon>Streptophyta</taxon>
        <taxon>Embryophyta</taxon>
        <taxon>Tracheophyta</taxon>
        <taxon>Polypodiopsida</taxon>
        <taxon>Polypodiidae</taxon>
        <taxon>Polypodiales</taxon>
        <taxon>Pteridineae</taxon>
        <taxon>Pteridaceae</taxon>
        <taxon>Vittarioideae</taxon>
        <taxon>Adiantum</taxon>
    </lineage>
</organism>
<evidence type="ECO:0000313" key="2">
    <source>
        <dbReference type="Proteomes" id="UP000886520"/>
    </source>
</evidence>
<sequence>MGAFYSSIWQPLFSTGGSAAAHPPQPIACLPVFLASLSQLPHLMVVITLQLPIAFHKPASGGLPHARLLLLLQPPPFLASSSVHFTRPPHISALPFSSCKLTPSGGP</sequence>
<comment type="caution">
    <text evidence="1">The sequence shown here is derived from an EMBL/GenBank/DDBJ whole genome shotgun (WGS) entry which is preliminary data.</text>
</comment>
<dbReference type="EMBL" id="JABFUD020000022">
    <property type="protein sequence ID" value="KAI5062600.1"/>
    <property type="molecule type" value="Genomic_DNA"/>
</dbReference>
<name>A0A9D4U760_ADICA</name>
<gene>
    <name evidence="1" type="ORF">GOP47_0023139</name>
</gene>
<protein>
    <submittedName>
        <fullName evidence="1">Uncharacterized protein</fullName>
    </submittedName>
</protein>